<sequence>MNRGPQAGLHRPRPASFPYEIFLGPRANMSSWASTVFAAPREIFPMSDEFVIIATFSVPLESIARAHSIAKWELQSRVLVQTEVSLCPAKPATGFRLLKGNCLVKQDRWALHLAGKYMIRHHTSPLSPIIGPEVPATYGFLINQKYRHLPLRELRSECRINSDPRTGDHPTRYPPILRIITPRLYMLPFSGRPESERHFLPLHTPQVRKFDFVGRGLVFIILEFSFLGLSYRCLGQPIPIYPPAFLSPTEVKAAATAIAIVWHTFAIFVVKDVVLFVLSAECMAQYRRTGDLMPDTTDRVSRITSGLLQQASYFLTTRPTFEYRLAFILTLLATILGPLGPSVISPAQSWAVRRQEIRLANLTMNQDILFPPQDECSMRAGRVAQVEMLVKSVFGYQPSTDGILIPWPELDSEATQNVYTFESDVVVYNYSCQWTNFSMSWSQSLSMGIEIPGVANDSMWSLIPPTTGGSTQSNTTRTLSPFMFIGESGKMDFKGINYSTAPRQLGAGTVAAVLLCDPLFTIEKAQVTLSNGTLDATIIPNSSLVGNFPRGAANALFFQGLLHALAPDEVRVPTYGELASLVFLRDGVNPGTNVHPLPLSDINRNMSLALQSAAKVYLSGYRIRMVGEDLDIVRDSVMFNSTATVEYQRDSLVSSEPFFIALVILDILMAIILTILVCSVRTADLQLFTLQTLEGIYYKESPPEYKI</sequence>
<reference evidence="2" key="1">
    <citation type="submission" date="2020-11" db="EMBL/GenBank/DDBJ databases">
        <authorList>
            <consortium name="DOE Joint Genome Institute"/>
            <person name="Ahrendt S."/>
            <person name="Riley R."/>
            <person name="Andreopoulos W."/>
            <person name="Labutti K."/>
            <person name="Pangilinan J."/>
            <person name="Ruiz-Duenas F.J."/>
            <person name="Barrasa J.M."/>
            <person name="Sanchez-Garcia M."/>
            <person name="Camarero S."/>
            <person name="Miyauchi S."/>
            <person name="Serrano A."/>
            <person name="Linde D."/>
            <person name="Babiker R."/>
            <person name="Drula E."/>
            <person name="Ayuso-Fernandez I."/>
            <person name="Pacheco R."/>
            <person name="Padilla G."/>
            <person name="Ferreira P."/>
            <person name="Barriuso J."/>
            <person name="Kellner H."/>
            <person name="Castanera R."/>
            <person name="Alfaro M."/>
            <person name="Ramirez L."/>
            <person name="Pisabarro A.G."/>
            <person name="Kuo A."/>
            <person name="Tritt A."/>
            <person name="Lipzen A."/>
            <person name="He G."/>
            <person name="Yan M."/>
            <person name="Ng V."/>
            <person name="Cullen D."/>
            <person name="Martin F."/>
            <person name="Rosso M.-N."/>
            <person name="Henrissat B."/>
            <person name="Hibbett D."/>
            <person name="Martinez A.T."/>
            <person name="Grigoriev I.V."/>
        </authorList>
    </citation>
    <scope>NUCLEOTIDE SEQUENCE</scope>
    <source>
        <strain evidence="2">MF-IS2</strain>
    </source>
</reference>
<keyword evidence="1" id="KW-0812">Transmembrane</keyword>
<accession>A0A9P5X094</accession>
<name>A0A9P5X094_9AGAR</name>
<evidence type="ECO:0000313" key="2">
    <source>
        <dbReference type="EMBL" id="KAF9441209.1"/>
    </source>
</evidence>
<evidence type="ECO:0000256" key="1">
    <source>
        <dbReference type="SAM" id="Phobius"/>
    </source>
</evidence>
<keyword evidence="1" id="KW-1133">Transmembrane helix</keyword>
<evidence type="ECO:0000313" key="3">
    <source>
        <dbReference type="Proteomes" id="UP000807342"/>
    </source>
</evidence>
<protein>
    <submittedName>
        <fullName evidence="2">Uncharacterized protein</fullName>
    </submittedName>
</protein>
<gene>
    <name evidence="2" type="ORF">P691DRAFT_791888</name>
</gene>
<dbReference type="Proteomes" id="UP000807342">
    <property type="component" value="Unassembled WGS sequence"/>
</dbReference>
<keyword evidence="3" id="KW-1185">Reference proteome</keyword>
<feature type="transmembrane region" description="Helical" evidence="1">
    <location>
        <begin position="251"/>
        <end position="278"/>
    </location>
</feature>
<feature type="transmembrane region" description="Helical" evidence="1">
    <location>
        <begin position="212"/>
        <end position="231"/>
    </location>
</feature>
<feature type="transmembrane region" description="Helical" evidence="1">
    <location>
        <begin position="325"/>
        <end position="344"/>
    </location>
</feature>
<keyword evidence="1" id="KW-0472">Membrane</keyword>
<dbReference type="EMBL" id="MU152011">
    <property type="protein sequence ID" value="KAF9441209.1"/>
    <property type="molecule type" value="Genomic_DNA"/>
</dbReference>
<comment type="caution">
    <text evidence="2">The sequence shown here is derived from an EMBL/GenBank/DDBJ whole genome shotgun (WGS) entry which is preliminary data.</text>
</comment>
<feature type="transmembrane region" description="Helical" evidence="1">
    <location>
        <begin position="658"/>
        <end position="680"/>
    </location>
</feature>
<proteinExistence type="predicted"/>
<dbReference type="AlphaFoldDB" id="A0A9P5X094"/>
<organism evidence="2 3">
    <name type="scientific">Macrolepiota fuliginosa MF-IS2</name>
    <dbReference type="NCBI Taxonomy" id="1400762"/>
    <lineage>
        <taxon>Eukaryota</taxon>
        <taxon>Fungi</taxon>
        <taxon>Dikarya</taxon>
        <taxon>Basidiomycota</taxon>
        <taxon>Agaricomycotina</taxon>
        <taxon>Agaricomycetes</taxon>
        <taxon>Agaricomycetidae</taxon>
        <taxon>Agaricales</taxon>
        <taxon>Agaricineae</taxon>
        <taxon>Agaricaceae</taxon>
        <taxon>Macrolepiota</taxon>
    </lineage>
</organism>